<protein>
    <recommendedName>
        <fullName evidence="1">PiggyBac transposable element-derived protein domain-containing protein</fullName>
    </recommendedName>
</protein>
<keyword evidence="3" id="KW-1185">Reference proteome</keyword>
<comment type="caution">
    <text evidence="2">The sequence shown here is derived from an EMBL/GenBank/DDBJ whole genome shotgun (WGS) entry which is preliminary data.</text>
</comment>
<evidence type="ECO:0000313" key="3">
    <source>
        <dbReference type="Proteomes" id="UP001159363"/>
    </source>
</evidence>
<dbReference type="PANTHER" id="PTHR46599:SF3">
    <property type="entry name" value="PIGGYBAC TRANSPOSABLE ELEMENT-DERIVED PROTEIN 4"/>
    <property type="match status" value="1"/>
</dbReference>
<evidence type="ECO:0000259" key="1">
    <source>
        <dbReference type="Pfam" id="PF13843"/>
    </source>
</evidence>
<gene>
    <name evidence="2" type="ORF">PR048_030878</name>
</gene>
<name>A0ABQ9GA45_9NEOP</name>
<dbReference type="EMBL" id="JARBHB010000014">
    <property type="protein sequence ID" value="KAJ8869304.1"/>
    <property type="molecule type" value="Genomic_DNA"/>
</dbReference>
<accession>A0ABQ9GA45</accession>
<organism evidence="2 3">
    <name type="scientific">Dryococelus australis</name>
    <dbReference type="NCBI Taxonomy" id="614101"/>
    <lineage>
        <taxon>Eukaryota</taxon>
        <taxon>Metazoa</taxon>
        <taxon>Ecdysozoa</taxon>
        <taxon>Arthropoda</taxon>
        <taxon>Hexapoda</taxon>
        <taxon>Insecta</taxon>
        <taxon>Pterygota</taxon>
        <taxon>Neoptera</taxon>
        <taxon>Polyneoptera</taxon>
        <taxon>Phasmatodea</taxon>
        <taxon>Verophasmatodea</taxon>
        <taxon>Anareolatae</taxon>
        <taxon>Phasmatidae</taxon>
        <taxon>Eurycanthinae</taxon>
        <taxon>Dryococelus</taxon>
    </lineage>
</organism>
<proteinExistence type="predicted"/>
<feature type="domain" description="PiggyBac transposable element-derived protein" evidence="1">
    <location>
        <begin position="32"/>
        <end position="262"/>
    </location>
</feature>
<dbReference type="PANTHER" id="PTHR46599">
    <property type="entry name" value="PIGGYBAC TRANSPOSABLE ELEMENT-DERIVED PROTEIN 4"/>
    <property type="match status" value="1"/>
</dbReference>
<evidence type="ECO:0000313" key="2">
    <source>
        <dbReference type="EMBL" id="KAJ8869304.1"/>
    </source>
</evidence>
<reference evidence="2 3" key="1">
    <citation type="submission" date="2023-02" db="EMBL/GenBank/DDBJ databases">
        <title>LHISI_Scaffold_Assembly.</title>
        <authorList>
            <person name="Stuart O.P."/>
            <person name="Cleave R."/>
            <person name="Magrath M.J.L."/>
            <person name="Mikheyev A.S."/>
        </authorList>
    </citation>
    <scope>NUCLEOTIDE SEQUENCE [LARGE SCALE GENOMIC DNA]</scope>
    <source>
        <strain evidence="2">Daus_M_001</strain>
        <tissue evidence="2">Leg muscle</tissue>
    </source>
</reference>
<dbReference type="Pfam" id="PF13843">
    <property type="entry name" value="DDE_Tnp_1_7"/>
    <property type="match status" value="1"/>
</dbReference>
<dbReference type="InterPro" id="IPR029526">
    <property type="entry name" value="PGBD"/>
</dbReference>
<dbReference type="Proteomes" id="UP001159363">
    <property type="component" value="Chromosome 13"/>
</dbReference>
<sequence>MKVLPSSRDYWSAKPDLHDYYTSDLMIVNRIGLYKIRPVVNFLQDAFAKYYKVHQTLVVDEGTAGRASNNTCGTNLSKGGSKYVYCVTPLASTYVFKFALESQVEKSLATRVVLSLREGFVGQNYHLFIGNFLSGHKLMLTLQENHIFCCGTINPSRKHLPQFADEKKLKRGEYDWIGKECSKCLNYHDPGDVITVKRKEKDGSISEIPCPKISKDYNANMNFVDDVDRLKNDYEVDRKGKKNGTGGSFFFHFVDAAVTNAYIVHKQLDLEKMSNKDFRRAVYAGLLATALIQPKRDSELKRSLEVKSHKSHVSTNILTQKDVPYAVQRRSPCEQFGCVLCAVFHCVCEKAETVFKTYHKN</sequence>